<keyword evidence="2" id="KW-1185">Reference proteome</keyword>
<dbReference type="EMBL" id="KV454430">
    <property type="protein sequence ID" value="ODQ80283.1"/>
    <property type="molecule type" value="Genomic_DNA"/>
</dbReference>
<dbReference type="AlphaFoldDB" id="A0A1E3QRF0"/>
<name>A0A1E3QRF0_9ASCO</name>
<gene>
    <name evidence="1" type="ORF">BABINDRAFT_166632</name>
</gene>
<organism evidence="1 2">
    <name type="scientific">Babjeviella inositovora NRRL Y-12698</name>
    <dbReference type="NCBI Taxonomy" id="984486"/>
    <lineage>
        <taxon>Eukaryota</taxon>
        <taxon>Fungi</taxon>
        <taxon>Dikarya</taxon>
        <taxon>Ascomycota</taxon>
        <taxon>Saccharomycotina</taxon>
        <taxon>Pichiomycetes</taxon>
        <taxon>Serinales incertae sedis</taxon>
        <taxon>Babjeviella</taxon>
    </lineage>
</organism>
<accession>A0A1E3QRF0</accession>
<evidence type="ECO:0000313" key="2">
    <source>
        <dbReference type="Proteomes" id="UP000094336"/>
    </source>
</evidence>
<reference evidence="2" key="1">
    <citation type="submission" date="2016-05" db="EMBL/GenBank/DDBJ databases">
        <title>Comparative genomics of biotechnologically important yeasts.</title>
        <authorList>
            <consortium name="DOE Joint Genome Institute"/>
            <person name="Riley R."/>
            <person name="Haridas S."/>
            <person name="Wolfe K.H."/>
            <person name="Lopes M.R."/>
            <person name="Hittinger C.T."/>
            <person name="Goker M."/>
            <person name="Salamov A."/>
            <person name="Wisecaver J."/>
            <person name="Long T.M."/>
            <person name="Aerts A.L."/>
            <person name="Barry K."/>
            <person name="Choi C."/>
            <person name="Clum A."/>
            <person name="Coughlan A.Y."/>
            <person name="Deshpande S."/>
            <person name="Douglass A.P."/>
            <person name="Hanson S.J."/>
            <person name="Klenk H.-P."/>
            <person name="Labutti K."/>
            <person name="Lapidus A."/>
            <person name="Lindquist E."/>
            <person name="Lipzen A."/>
            <person name="Meier-Kolthoff J.P."/>
            <person name="Ohm R.A."/>
            <person name="Otillar R.P."/>
            <person name="Pangilinan J."/>
            <person name="Peng Y."/>
            <person name="Rokas A."/>
            <person name="Rosa C.A."/>
            <person name="Scheuner C."/>
            <person name="Sibirny A.A."/>
            <person name="Slot J.C."/>
            <person name="Stielow J.B."/>
            <person name="Sun H."/>
            <person name="Kurtzman C.P."/>
            <person name="Blackwell M."/>
            <person name="Grigoriev I.V."/>
            <person name="Jeffries T.W."/>
        </authorList>
    </citation>
    <scope>NUCLEOTIDE SEQUENCE [LARGE SCALE GENOMIC DNA]</scope>
    <source>
        <strain evidence="2">NRRL Y-12698</strain>
    </source>
</reference>
<sequence>MSPQSRAKSHEGRIIPLEESAGSLADLDLVVVPSQITVADNDGMLLPIDEELSARSSASDLQQPMDLAVPLEEAPSKFPYLLALLDSGNIVLQVVYAAIRYYAKHNASPIARRLDDDLGFGTFGKRFNILLGVLRLVVLRRVVRKLVLIFRSVLGLTKELAELEGKATVPSNDAFDKIISRKIHLRISKLDWGVVRLTIELAAVAYDFYYQNLASGTSMLTQRAGVALLSCGLSGARVTRKLRKGRMYDYL</sequence>
<dbReference type="Proteomes" id="UP000094336">
    <property type="component" value="Unassembled WGS sequence"/>
</dbReference>
<dbReference type="GeneID" id="30148295"/>
<dbReference type="RefSeq" id="XP_018985611.1">
    <property type="nucleotide sequence ID" value="XM_019130442.1"/>
</dbReference>
<proteinExistence type="predicted"/>
<protein>
    <submittedName>
        <fullName evidence="1">Uncharacterized protein</fullName>
    </submittedName>
</protein>
<evidence type="ECO:0000313" key="1">
    <source>
        <dbReference type="EMBL" id="ODQ80283.1"/>
    </source>
</evidence>